<dbReference type="InterPro" id="IPR048634">
    <property type="entry name" value="SecD_SecF_C"/>
</dbReference>
<feature type="transmembrane region" description="Helical" evidence="9">
    <location>
        <begin position="164"/>
        <end position="187"/>
    </location>
</feature>
<evidence type="ECO:0000256" key="4">
    <source>
        <dbReference type="ARBA" id="ARBA00022692"/>
    </source>
</evidence>
<feature type="transmembrane region" description="Helical" evidence="9">
    <location>
        <begin position="267"/>
        <end position="295"/>
    </location>
</feature>
<comment type="subcellular location">
    <subcellularLocation>
        <location evidence="1 9">Cell membrane</location>
        <topology evidence="1 9">Multi-pass membrane protein</topology>
    </subcellularLocation>
</comment>
<organism evidence="12">
    <name type="scientific">Methyloraptor flagellatus</name>
    <dbReference type="NCBI Taxonomy" id="3162530"/>
    <lineage>
        <taxon>Bacteria</taxon>
        <taxon>Pseudomonadati</taxon>
        <taxon>Pseudomonadota</taxon>
        <taxon>Alphaproteobacteria</taxon>
        <taxon>Hyphomicrobiales</taxon>
        <taxon>Ancalomicrobiaceae</taxon>
        <taxon>Methyloraptor</taxon>
    </lineage>
</organism>
<feature type="domain" description="Protein export membrane protein SecD/SecF C-terminal" evidence="11">
    <location>
        <begin position="117"/>
        <end position="294"/>
    </location>
</feature>
<keyword evidence="5 9" id="KW-0653">Protein transport</keyword>
<dbReference type="RefSeq" id="WP_407051350.1">
    <property type="nucleotide sequence ID" value="NZ_CP158568.1"/>
</dbReference>
<evidence type="ECO:0000256" key="1">
    <source>
        <dbReference type="ARBA" id="ARBA00004651"/>
    </source>
</evidence>
<evidence type="ECO:0000313" key="12">
    <source>
        <dbReference type="EMBL" id="XBY46253.1"/>
    </source>
</evidence>
<evidence type="ECO:0000256" key="7">
    <source>
        <dbReference type="ARBA" id="ARBA00023010"/>
    </source>
</evidence>
<dbReference type="PANTHER" id="PTHR30081">
    <property type="entry name" value="PROTEIN-EXPORT MEMBRANE PROTEIN SEC"/>
    <property type="match status" value="1"/>
</dbReference>
<comment type="function">
    <text evidence="9">Part of the Sec protein translocase complex. Interacts with the SecYEG preprotein conducting channel. SecDF uses the proton motive force (PMF) to complete protein translocation after the ATP-dependent function of SecA.</text>
</comment>
<dbReference type="GO" id="GO:0006605">
    <property type="term" value="P:protein targeting"/>
    <property type="evidence" value="ECO:0007669"/>
    <property type="project" value="UniProtKB-UniRule"/>
</dbReference>
<dbReference type="SUPFAM" id="SSF82866">
    <property type="entry name" value="Multidrug efflux transporter AcrB transmembrane domain"/>
    <property type="match status" value="1"/>
</dbReference>
<dbReference type="PANTHER" id="PTHR30081:SF8">
    <property type="entry name" value="PROTEIN TRANSLOCASE SUBUNIT SECF"/>
    <property type="match status" value="1"/>
</dbReference>
<reference evidence="12" key="1">
    <citation type="submission" date="2024-06" db="EMBL/GenBank/DDBJ databases">
        <title>Methylostella associata gen. nov., sp. nov., a novel Ancalomicrobiaceae-affiliated facultatively methylotrophic bacteria that feed on methanotrophs of the genus Methylococcus.</title>
        <authorList>
            <person name="Saltykova V."/>
            <person name="Danilova O.V."/>
            <person name="Oshkin I.Y."/>
            <person name="Belova S.E."/>
            <person name="Pimenov N.V."/>
            <person name="Dedysh S.N."/>
        </authorList>
    </citation>
    <scope>NUCLEOTIDE SEQUENCE</scope>
    <source>
        <strain evidence="12">S20</strain>
    </source>
</reference>
<dbReference type="GO" id="GO:0015450">
    <property type="term" value="F:protein-transporting ATPase activity"/>
    <property type="evidence" value="ECO:0007669"/>
    <property type="project" value="InterPro"/>
</dbReference>
<evidence type="ECO:0000256" key="8">
    <source>
        <dbReference type="ARBA" id="ARBA00023136"/>
    </source>
</evidence>
<feature type="transmembrane region" description="Helical" evidence="9">
    <location>
        <begin position="140"/>
        <end position="157"/>
    </location>
</feature>
<protein>
    <recommendedName>
        <fullName evidence="9">Protein-export membrane protein SecF</fullName>
    </recommendedName>
</protein>
<accession>A0AAU7XEM5</accession>
<sequence>MKLLRLIPDGTKIPFMSWRRVTFPLALILVVSSLAGWAVFGFNYGIDFVGGTVIEVRSKTGPADTHAIRQKIEALHIGEVQIQSFGGPEDALVRIGYQEGGEQAQQAAIGKVRDVLGDAYEFRRTEVVGPAVSADLRRDAAIAVVLSLLLILAYLWFRFEWQFAVGAILTTIHDVALTLGFMAWTHISFDLPILAAVLTIVGYSLNDTVVIYDRVREMLRKYKKMPVDELIDLSINQTLSRTIVTAITVFIAALSLLLFGGDALRGFNMIMVFGIVIGTYSSIIVSAPLLIFLHLRPGDADGDKKPSKAKKPGTDVAKPATP</sequence>
<dbReference type="GO" id="GO:0043952">
    <property type="term" value="P:protein transport by the Sec complex"/>
    <property type="evidence" value="ECO:0007669"/>
    <property type="project" value="UniProtKB-UniRule"/>
</dbReference>
<evidence type="ECO:0000256" key="10">
    <source>
        <dbReference type="SAM" id="MobiDB-lite"/>
    </source>
</evidence>
<dbReference type="InterPro" id="IPR022645">
    <property type="entry name" value="SecD/SecF_bac"/>
</dbReference>
<feature type="transmembrane region" description="Helical" evidence="9">
    <location>
        <begin position="243"/>
        <end position="261"/>
    </location>
</feature>
<dbReference type="InterPro" id="IPR022646">
    <property type="entry name" value="SecD/SecF_CS"/>
</dbReference>
<feature type="transmembrane region" description="Helical" evidence="9">
    <location>
        <begin position="21"/>
        <end position="40"/>
    </location>
</feature>
<dbReference type="AlphaFoldDB" id="A0AAU7XEM5"/>
<dbReference type="GO" id="GO:0005886">
    <property type="term" value="C:plasma membrane"/>
    <property type="evidence" value="ECO:0007669"/>
    <property type="project" value="UniProtKB-SubCell"/>
</dbReference>
<proteinExistence type="inferred from homology"/>
<evidence type="ECO:0000256" key="2">
    <source>
        <dbReference type="ARBA" id="ARBA00022448"/>
    </source>
</evidence>
<dbReference type="EMBL" id="CP158568">
    <property type="protein sequence ID" value="XBY46253.1"/>
    <property type="molecule type" value="Genomic_DNA"/>
</dbReference>
<keyword evidence="6 9" id="KW-1133">Transmembrane helix</keyword>
<dbReference type="InterPro" id="IPR055344">
    <property type="entry name" value="SecD_SecF_C_bact"/>
</dbReference>
<gene>
    <name evidence="9 12" type="primary">secF</name>
    <name evidence="12" type="ORF">ABS361_08535</name>
</gene>
<keyword evidence="3 9" id="KW-1003">Cell membrane</keyword>
<dbReference type="NCBIfam" id="TIGR00966">
    <property type="entry name" value="transloc_SecF"/>
    <property type="match status" value="1"/>
</dbReference>
<dbReference type="Pfam" id="PF07549">
    <property type="entry name" value="Sec_GG"/>
    <property type="match status" value="1"/>
</dbReference>
<evidence type="ECO:0000256" key="9">
    <source>
        <dbReference type="HAMAP-Rule" id="MF_01464"/>
    </source>
</evidence>
<name>A0AAU7XEM5_9HYPH</name>
<dbReference type="InterPro" id="IPR005665">
    <property type="entry name" value="SecF_bac"/>
</dbReference>
<feature type="region of interest" description="Disordered" evidence="10">
    <location>
        <begin position="299"/>
        <end position="322"/>
    </location>
</feature>
<evidence type="ECO:0000256" key="5">
    <source>
        <dbReference type="ARBA" id="ARBA00022927"/>
    </source>
</evidence>
<dbReference type="HAMAP" id="MF_01464_B">
    <property type="entry name" value="SecF_B"/>
    <property type="match status" value="1"/>
</dbReference>
<evidence type="ECO:0000256" key="6">
    <source>
        <dbReference type="ARBA" id="ARBA00022989"/>
    </source>
</evidence>
<dbReference type="GO" id="GO:0065002">
    <property type="term" value="P:intracellular protein transmembrane transport"/>
    <property type="evidence" value="ECO:0007669"/>
    <property type="project" value="UniProtKB-UniRule"/>
</dbReference>
<dbReference type="Gene3D" id="1.20.1640.10">
    <property type="entry name" value="Multidrug efflux transporter AcrB transmembrane domain"/>
    <property type="match status" value="1"/>
</dbReference>
<evidence type="ECO:0000256" key="3">
    <source>
        <dbReference type="ARBA" id="ARBA00022475"/>
    </source>
</evidence>
<dbReference type="NCBIfam" id="TIGR00916">
    <property type="entry name" value="2A0604s01"/>
    <property type="match status" value="1"/>
</dbReference>
<dbReference type="InterPro" id="IPR022813">
    <property type="entry name" value="SecD/SecF_arch_bac"/>
</dbReference>
<keyword evidence="4 9" id="KW-0812">Transmembrane</keyword>
<keyword evidence="8 9" id="KW-0472">Membrane</keyword>
<feature type="transmembrane region" description="Helical" evidence="9">
    <location>
        <begin position="193"/>
        <end position="215"/>
    </location>
</feature>
<keyword evidence="7 9" id="KW-0811">Translocation</keyword>
<keyword evidence="2 9" id="KW-0813">Transport</keyword>
<dbReference type="KEGG" id="mflg:ABS361_08535"/>
<evidence type="ECO:0000259" key="11">
    <source>
        <dbReference type="Pfam" id="PF02355"/>
    </source>
</evidence>
<comment type="subunit">
    <text evidence="9">Forms a complex with SecD. Part of the essential Sec protein translocation apparatus which comprises SecA, SecYEG and auxiliary proteins SecDF-YajC and YidC.</text>
</comment>
<comment type="similarity">
    <text evidence="9">Belongs to the SecD/SecF family. SecF subfamily.</text>
</comment>
<dbReference type="PRINTS" id="PR01755">
    <property type="entry name" value="SECFTRNLCASE"/>
</dbReference>
<dbReference type="Pfam" id="PF02355">
    <property type="entry name" value="SecD_SecF_C"/>
    <property type="match status" value="1"/>
</dbReference>